<accession>A0A9D1L8U4</accession>
<reference evidence="3" key="2">
    <citation type="journal article" date="2021" name="PeerJ">
        <title>Extensive microbial diversity within the chicken gut microbiome revealed by metagenomics and culture.</title>
        <authorList>
            <person name="Gilroy R."/>
            <person name="Ravi A."/>
            <person name="Getino M."/>
            <person name="Pursley I."/>
            <person name="Horton D.L."/>
            <person name="Alikhan N.F."/>
            <person name="Baker D."/>
            <person name="Gharbi K."/>
            <person name="Hall N."/>
            <person name="Watson M."/>
            <person name="Adriaenssens E.M."/>
            <person name="Foster-Nyarko E."/>
            <person name="Jarju S."/>
            <person name="Secka A."/>
            <person name="Antonio M."/>
            <person name="Oren A."/>
            <person name="Chaudhuri R.R."/>
            <person name="La Ragione R."/>
            <person name="Hildebrand F."/>
            <person name="Pallen M.J."/>
        </authorList>
    </citation>
    <scope>NUCLEOTIDE SEQUENCE</scope>
    <source>
        <strain evidence="3">11300</strain>
    </source>
</reference>
<dbReference type="InterPro" id="IPR052030">
    <property type="entry name" value="Peptidase_M20/M20A_hydrolases"/>
</dbReference>
<dbReference type="GO" id="GO:0071713">
    <property type="term" value="F:para-aminobenzoyl-glutamate hydrolase activity"/>
    <property type="evidence" value="ECO:0007669"/>
    <property type="project" value="TreeGrafter"/>
</dbReference>
<dbReference type="Pfam" id="PF01546">
    <property type="entry name" value="Peptidase_M20"/>
    <property type="match status" value="1"/>
</dbReference>
<evidence type="ECO:0000259" key="2">
    <source>
        <dbReference type="Pfam" id="PF07687"/>
    </source>
</evidence>
<dbReference type="GO" id="GO:0046657">
    <property type="term" value="P:folic acid catabolic process"/>
    <property type="evidence" value="ECO:0007669"/>
    <property type="project" value="TreeGrafter"/>
</dbReference>
<dbReference type="InterPro" id="IPR036264">
    <property type="entry name" value="Bact_exopeptidase_dim_dom"/>
</dbReference>
<dbReference type="AlphaFoldDB" id="A0A9D1L8U4"/>
<dbReference type="PIRSF" id="PIRSF037226">
    <property type="entry name" value="Amidohydrolase_ACY1L2_prd"/>
    <property type="match status" value="1"/>
</dbReference>
<dbReference type="NCBIfam" id="TIGR01891">
    <property type="entry name" value="amidohydrolases"/>
    <property type="match status" value="1"/>
</dbReference>
<dbReference type="InterPro" id="IPR002933">
    <property type="entry name" value="Peptidase_M20"/>
</dbReference>
<dbReference type="InterPro" id="IPR017439">
    <property type="entry name" value="Amidohydrolase"/>
</dbReference>
<sequence length="402" mass="43417">MTDKMLKKQAFEAADRLMGTFEEISDYVFKHPELGGEEFDSSKYLADELHSFGFAVTFPYEDLPTAFIASYGEDPDADTFAFVAEYDALPGYGEEGGPGHACGHNWIAAAMCGCGIVLAEIADKLGINIRVIGTPAEETFGAKYDMIKAGAFDNVDFAMQAHLDEANCVETVTLAMNSLEFDFKGVAAHAAAFPEKGVNALDGVIAMFNSINALREHTTEDARIHGIITQGGVATNVVPDFAQCRFSFRAAEKSYLAELRQRILNIARGASLCTGASVEWRDIENPFDNMVNLKSFGETVIDNFALVGVTDFVSREDYPSAGSSDIGNVSHVCPTLYAELSLSPEAMFCVHDDSAMLLANSEIAYKKMNQTIKAYCGAVIDIASDPGLAAKIRQEFKAAAKG</sequence>
<dbReference type="EMBL" id="DVMO01000107">
    <property type="protein sequence ID" value="HIU28176.1"/>
    <property type="molecule type" value="Genomic_DNA"/>
</dbReference>
<feature type="domain" description="Peptidase M20 dimerisation" evidence="2">
    <location>
        <begin position="179"/>
        <end position="267"/>
    </location>
</feature>
<dbReference type="SUPFAM" id="SSF55031">
    <property type="entry name" value="Bacterial exopeptidase dimerisation domain"/>
    <property type="match status" value="1"/>
</dbReference>
<dbReference type="InterPro" id="IPR017144">
    <property type="entry name" value="Xaa-Arg_dipeptidase"/>
</dbReference>
<comment type="caution">
    <text evidence="3">The sequence shown here is derived from an EMBL/GenBank/DDBJ whole genome shotgun (WGS) entry which is preliminary data.</text>
</comment>
<proteinExistence type="inferred from homology"/>
<dbReference type="GO" id="GO:0005737">
    <property type="term" value="C:cytoplasm"/>
    <property type="evidence" value="ECO:0007669"/>
    <property type="project" value="TreeGrafter"/>
</dbReference>
<evidence type="ECO:0000313" key="3">
    <source>
        <dbReference type="EMBL" id="HIU28176.1"/>
    </source>
</evidence>
<dbReference type="FunFam" id="3.30.70.360:FF:000004">
    <property type="entry name" value="Peptidase M20 domain-containing protein 2"/>
    <property type="match status" value="1"/>
</dbReference>
<dbReference type="Pfam" id="PF07687">
    <property type="entry name" value="M20_dimer"/>
    <property type="match status" value="1"/>
</dbReference>
<dbReference type="PANTHER" id="PTHR30575">
    <property type="entry name" value="PEPTIDASE M20"/>
    <property type="match status" value="1"/>
</dbReference>
<name>A0A9D1L8U4_9FIRM</name>
<evidence type="ECO:0000313" key="4">
    <source>
        <dbReference type="Proteomes" id="UP000824091"/>
    </source>
</evidence>
<dbReference type="SUPFAM" id="SSF53187">
    <property type="entry name" value="Zn-dependent exopeptidases"/>
    <property type="match status" value="1"/>
</dbReference>
<evidence type="ECO:0000256" key="1">
    <source>
        <dbReference type="PIRNR" id="PIRNR037226"/>
    </source>
</evidence>
<dbReference type="Proteomes" id="UP000824091">
    <property type="component" value="Unassembled WGS sequence"/>
</dbReference>
<protein>
    <recommendedName>
        <fullName evidence="1">Peptidase M20 domain-containing protein 2</fullName>
    </recommendedName>
</protein>
<comment type="similarity">
    <text evidence="1">Belongs to the peptidase M20A family.</text>
</comment>
<reference evidence="3" key="1">
    <citation type="submission" date="2020-10" db="EMBL/GenBank/DDBJ databases">
        <authorList>
            <person name="Gilroy R."/>
        </authorList>
    </citation>
    <scope>NUCLEOTIDE SEQUENCE</scope>
    <source>
        <strain evidence="3">11300</strain>
    </source>
</reference>
<dbReference type="Gene3D" id="3.30.70.360">
    <property type="match status" value="1"/>
</dbReference>
<dbReference type="CDD" id="cd03887">
    <property type="entry name" value="M20_Acy1L2"/>
    <property type="match status" value="1"/>
</dbReference>
<dbReference type="InterPro" id="IPR011650">
    <property type="entry name" value="Peptidase_M20_dimer"/>
</dbReference>
<dbReference type="GO" id="GO:0016805">
    <property type="term" value="F:dipeptidase activity"/>
    <property type="evidence" value="ECO:0007669"/>
    <property type="project" value="InterPro"/>
</dbReference>
<dbReference type="PANTHER" id="PTHR30575:SF0">
    <property type="entry name" value="XAA-ARG DIPEPTIDASE"/>
    <property type="match status" value="1"/>
</dbReference>
<dbReference type="Gene3D" id="3.40.630.10">
    <property type="entry name" value="Zn peptidases"/>
    <property type="match status" value="1"/>
</dbReference>
<organism evidence="3 4">
    <name type="scientific">Candidatus Fimisoma avicola</name>
    <dbReference type="NCBI Taxonomy" id="2840826"/>
    <lineage>
        <taxon>Bacteria</taxon>
        <taxon>Bacillati</taxon>
        <taxon>Bacillota</taxon>
        <taxon>Clostridia</taxon>
        <taxon>Eubacteriales</taxon>
        <taxon>Candidatus Fimisoma</taxon>
    </lineage>
</organism>
<gene>
    <name evidence="3" type="ORF">IAD16_07355</name>
</gene>